<dbReference type="InterPro" id="IPR057246">
    <property type="entry name" value="CARBOXYPEPT_ZN_1"/>
</dbReference>
<evidence type="ECO:0000256" key="4">
    <source>
        <dbReference type="ARBA" id="ARBA00022525"/>
    </source>
</evidence>
<organism evidence="16 17">
    <name type="scientific">Naja naja</name>
    <name type="common">Indian cobra</name>
    <dbReference type="NCBI Taxonomy" id="35670"/>
    <lineage>
        <taxon>Eukaryota</taxon>
        <taxon>Metazoa</taxon>
        <taxon>Chordata</taxon>
        <taxon>Craniata</taxon>
        <taxon>Vertebrata</taxon>
        <taxon>Euteleostomi</taxon>
        <taxon>Lepidosauria</taxon>
        <taxon>Squamata</taxon>
        <taxon>Bifurcata</taxon>
        <taxon>Unidentata</taxon>
        <taxon>Episquamata</taxon>
        <taxon>Toxicofera</taxon>
        <taxon>Serpentes</taxon>
        <taxon>Colubroidea</taxon>
        <taxon>Elapidae</taxon>
        <taxon>Elapinae</taxon>
        <taxon>Naja</taxon>
    </lineage>
</organism>
<keyword evidence="10" id="KW-0862">Zinc</keyword>
<dbReference type="Ensembl" id="ENSNNAT00000017868.1">
    <property type="protein sequence ID" value="ENSNNAP00000017024.1"/>
    <property type="gene ID" value="ENSNNAG00000011289.1"/>
</dbReference>
<dbReference type="InterPro" id="IPR003146">
    <property type="entry name" value="M14A_act_pep"/>
</dbReference>
<evidence type="ECO:0000313" key="17">
    <source>
        <dbReference type="Proteomes" id="UP000694559"/>
    </source>
</evidence>
<dbReference type="Gene3D" id="3.40.630.10">
    <property type="entry name" value="Zn peptidases"/>
    <property type="match status" value="1"/>
</dbReference>
<evidence type="ECO:0000256" key="14">
    <source>
        <dbReference type="SAM" id="MobiDB-lite"/>
    </source>
</evidence>
<keyword evidence="7" id="KW-0479">Metal-binding</keyword>
<gene>
    <name evidence="16" type="primary">CPA2</name>
</gene>
<sequence length="420" mass="47466">SLCSLGRLKNGPSGNTRSAETGPFFGLPRLQKLPSNLQKGENCLKRAEKSLDFWRSPSHPKEPVDLKVPFTSLQAVKVLLESHQIDYSILIEDVQALLDEESREMQGNRQREYSNRNFNYGAYHNLDTIYRAMDDIVMDHPQIVSKLQIGQTYEKRPMFVLKFSTGGNRRPAIWIDAGIHAREWVTQATALWTAKKIASDFGKDPSVTALLNKMDIFLLVVANPDGYAYSHTNNRMWRKTRSRIPGSRCVGVDPNRNWNAGFGGPGASNDPCSDSYRGPSANSEVEVRSMVDFVKRHGNVKAFISIHSYSQFLMYPYGYKCTKPKDAEELDRVGKSAADDLTSLYGTRYRVGPICSVIYQASGGSIDWSYDYGIKYSFAFELRDTGRHGFLLPANQIIPTAQETWLGLKKIMEHVRDHPY</sequence>
<keyword evidence="8" id="KW-0732">Signal</keyword>
<feature type="region of interest" description="Disordered" evidence="14">
    <location>
        <begin position="1"/>
        <end position="25"/>
    </location>
</feature>
<dbReference type="Pfam" id="PF00246">
    <property type="entry name" value="Peptidase_M14"/>
    <property type="match status" value="1"/>
</dbReference>
<evidence type="ECO:0000256" key="7">
    <source>
        <dbReference type="ARBA" id="ARBA00022723"/>
    </source>
</evidence>
<dbReference type="PANTHER" id="PTHR11705:SF71">
    <property type="entry name" value="CARBOXYPEPTIDASE A2"/>
    <property type="match status" value="1"/>
</dbReference>
<name>A0A8C6XQN1_NAJNA</name>
<evidence type="ECO:0000256" key="11">
    <source>
        <dbReference type="ARBA" id="ARBA00023049"/>
    </source>
</evidence>
<keyword evidence="6" id="KW-0645">Protease</keyword>
<reference evidence="16" key="1">
    <citation type="submission" date="2025-08" db="UniProtKB">
        <authorList>
            <consortium name="Ensembl"/>
        </authorList>
    </citation>
    <scope>IDENTIFICATION</scope>
</reference>
<keyword evidence="5" id="KW-0121">Carboxypeptidase</keyword>
<dbReference type="SMART" id="SM00631">
    <property type="entry name" value="Zn_pept"/>
    <property type="match status" value="1"/>
</dbReference>
<dbReference type="OrthoDB" id="3626597at2759"/>
<reference evidence="16" key="2">
    <citation type="submission" date="2025-09" db="UniProtKB">
        <authorList>
            <consortium name="Ensembl"/>
        </authorList>
    </citation>
    <scope>IDENTIFICATION</scope>
</reference>
<comment type="similarity">
    <text evidence="3 13">Belongs to the peptidase M14 family.</text>
</comment>
<feature type="active site" description="Proton donor/acceptor" evidence="13">
    <location>
        <position position="381"/>
    </location>
</feature>
<dbReference type="Gene3D" id="3.30.70.340">
    <property type="entry name" value="Metallocarboxypeptidase-like"/>
    <property type="match status" value="1"/>
</dbReference>
<evidence type="ECO:0000256" key="1">
    <source>
        <dbReference type="ARBA" id="ARBA00001947"/>
    </source>
</evidence>
<dbReference type="GO" id="GO:0005615">
    <property type="term" value="C:extracellular space"/>
    <property type="evidence" value="ECO:0007669"/>
    <property type="project" value="TreeGrafter"/>
</dbReference>
<evidence type="ECO:0000313" key="16">
    <source>
        <dbReference type="Ensembl" id="ENSNNAP00000017024.1"/>
    </source>
</evidence>
<evidence type="ECO:0000256" key="10">
    <source>
        <dbReference type="ARBA" id="ARBA00022833"/>
    </source>
</evidence>
<evidence type="ECO:0000256" key="13">
    <source>
        <dbReference type="PROSITE-ProRule" id="PRU01379"/>
    </source>
</evidence>
<comment type="subcellular location">
    <subcellularLocation>
        <location evidence="2">Secreted</location>
    </subcellularLocation>
</comment>
<dbReference type="GO" id="GO:0008270">
    <property type="term" value="F:zinc ion binding"/>
    <property type="evidence" value="ECO:0007669"/>
    <property type="project" value="Ensembl"/>
</dbReference>
<dbReference type="SUPFAM" id="SSF53187">
    <property type="entry name" value="Zn-dependent exopeptidases"/>
    <property type="match status" value="1"/>
</dbReference>
<evidence type="ECO:0000259" key="15">
    <source>
        <dbReference type="PROSITE" id="PS52035"/>
    </source>
</evidence>
<dbReference type="PROSITE" id="PS52035">
    <property type="entry name" value="PEPTIDASE_M14"/>
    <property type="match status" value="1"/>
</dbReference>
<dbReference type="InterPro" id="IPR036990">
    <property type="entry name" value="M14A-like_propep"/>
</dbReference>
<dbReference type="PRINTS" id="PR00765">
    <property type="entry name" value="CRBOXYPTASEA"/>
</dbReference>
<keyword evidence="9" id="KW-0378">Hydrolase</keyword>
<dbReference type="OMA" id="WSYDSGI"/>
<dbReference type="FunFam" id="3.40.630.10:FF:000132">
    <property type="entry name" value="Carboxypeptidase A1"/>
    <property type="match status" value="1"/>
</dbReference>
<evidence type="ECO:0000256" key="8">
    <source>
        <dbReference type="ARBA" id="ARBA00022729"/>
    </source>
</evidence>
<dbReference type="GO" id="GO:0006508">
    <property type="term" value="P:proteolysis"/>
    <property type="evidence" value="ECO:0007669"/>
    <property type="project" value="UniProtKB-KW"/>
</dbReference>
<dbReference type="InterPro" id="IPR000834">
    <property type="entry name" value="Peptidase_M14"/>
</dbReference>
<dbReference type="GO" id="GO:0004181">
    <property type="term" value="F:metallocarboxypeptidase activity"/>
    <property type="evidence" value="ECO:0007669"/>
    <property type="project" value="Ensembl"/>
</dbReference>
<accession>A0A8C6XQN1</accession>
<keyword evidence="11" id="KW-0482">Metalloprotease</keyword>
<dbReference type="Pfam" id="PF02244">
    <property type="entry name" value="Propep_M14"/>
    <property type="match status" value="1"/>
</dbReference>
<evidence type="ECO:0000256" key="12">
    <source>
        <dbReference type="ARBA" id="ARBA00023157"/>
    </source>
</evidence>
<dbReference type="GeneTree" id="ENSGT00940000160121"/>
<dbReference type="Proteomes" id="UP000694559">
    <property type="component" value="Unplaced"/>
</dbReference>
<dbReference type="PANTHER" id="PTHR11705">
    <property type="entry name" value="PROTEASE FAMILY M14 CARBOXYPEPTIDASE A,B"/>
    <property type="match status" value="1"/>
</dbReference>
<dbReference type="InterPro" id="IPR034248">
    <property type="entry name" value="CPA_M14_CPD"/>
</dbReference>
<comment type="cofactor">
    <cofactor evidence="1">
        <name>Zn(2+)</name>
        <dbReference type="ChEBI" id="CHEBI:29105"/>
    </cofactor>
</comment>
<dbReference type="CDD" id="cd03870">
    <property type="entry name" value="M14_CPA"/>
    <property type="match status" value="1"/>
</dbReference>
<feature type="domain" description="Peptidase M14" evidence="15">
    <location>
        <begin position="122"/>
        <end position="415"/>
    </location>
</feature>
<proteinExistence type="inferred from homology"/>
<dbReference type="AlphaFoldDB" id="A0A8C6XQN1"/>
<evidence type="ECO:0000256" key="6">
    <source>
        <dbReference type="ARBA" id="ARBA00022670"/>
    </source>
</evidence>
<keyword evidence="12" id="KW-1015">Disulfide bond</keyword>
<keyword evidence="4" id="KW-0964">Secreted</keyword>
<keyword evidence="17" id="KW-1185">Reference proteome</keyword>
<dbReference type="PROSITE" id="PS00132">
    <property type="entry name" value="CARBOXYPEPT_ZN_1"/>
    <property type="match status" value="1"/>
</dbReference>
<evidence type="ECO:0000256" key="2">
    <source>
        <dbReference type="ARBA" id="ARBA00004613"/>
    </source>
</evidence>
<evidence type="ECO:0000256" key="9">
    <source>
        <dbReference type="ARBA" id="ARBA00022801"/>
    </source>
</evidence>
<evidence type="ECO:0000256" key="3">
    <source>
        <dbReference type="ARBA" id="ARBA00005988"/>
    </source>
</evidence>
<evidence type="ECO:0000256" key="5">
    <source>
        <dbReference type="ARBA" id="ARBA00022645"/>
    </source>
</evidence>
<dbReference type="FunFam" id="3.30.70.340:FF:000001">
    <property type="entry name" value="Carboxypeptidase A5"/>
    <property type="match status" value="1"/>
</dbReference>
<protein>
    <submittedName>
        <fullName evidence="16">Carboxypeptidase A2</fullName>
    </submittedName>
</protein>
<dbReference type="SUPFAM" id="SSF54897">
    <property type="entry name" value="Protease propeptides/inhibitors"/>
    <property type="match status" value="1"/>
</dbReference>